<protein>
    <submittedName>
        <fullName evidence="1">Uncharacterized protein</fullName>
    </submittedName>
</protein>
<comment type="caution">
    <text evidence="1">The sequence shown here is derived from an EMBL/GenBank/DDBJ whole genome shotgun (WGS) entry which is preliminary data.</text>
</comment>
<gene>
    <name evidence="1" type="ORF">CGS55_01050</name>
</gene>
<dbReference type="AlphaFoldDB" id="A0A2A7A443"/>
<organism evidence="1 2">
    <name type="scientific">Faecalibacterium prausnitzii</name>
    <dbReference type="NCBI Taxonomy" id="853"/>
    <lineage>
        <taxon>Bacteria</taxon>
        <taxon>Bacillati</taxon>
        <taxon>Bacillota</taxon>
        <taxon>Clostridia</taxon>
        <taxon>Eubacteriales</taxon>
        <taxon>Oscillospiraceae</taxon>
        <taxon>Faecalibacterium</taxon>
    </lineage>
</organism>
<dbReference type="EMBL" id="NMTV01000012">
    <property type="protein sequence ID" value="PDX73803.1"/>
    <property type="molecule type" value="Genomic_DNA"/>
</dbReference>
<name>A0A2A7A443_9FIRM</name>
<reference evidence="1 2" key="1">
    <citation type="journal article" date="2017" name="Front. Microbiol.">
        <title>New Insights into the Diversity of the Genus Faecalibacterium.</title>
        <authorList>
            <person name="Benevides L."/>
            <person name="Burman S."/>
            <person name="Martin R."/>
            <person name="Robert V."/>
            <person name="Thomas M."/>
            <person name="Miquel S."/>
            <person name="Chain F."/>
            <person name="Sokol H."/>
            <person name="Bermudez-Humaran L.G."/>
            <person name="Morrison M."/>
            <person name="Langella P."/>
            <person name="Azevedo V.A."/>
            <person name="Chatel J.M."/>
            <person name="Soares S."/>
        </authorList>
    </citation>
    <scope>NUCLEOTIDE SEQUENCE [LARGE SCALE GENOMIC DNA]</scope>
    <source>
        <strain evidence="1 2">CNCM I 4546</strain>
    </source>
</reference>
<evidence type="ECO:0000313" key="1">
    <source>
        <dbReference type="EMBL" id="PDX73803.1"/>
    </source>
</evidence>
<proteinExistence type="predicted"/>
<feature type="non-terminal residue" evidence="1">
    <location>
        <position position="74"/>
    </location>
</feature>
<dbReference type="Proteomes" id="UP000219901">
    <property type="component" value="Unassembled WGS sequence"/>
</dbReference>
<evidence type="ECO:0000313" key="2">
    <source>
        <dbReference type="Proteomes" id="UP000219901"/>
    </source>
</evidence>
<accession>A0A2A7A443</accession>
<sequence>MLAPFIVSAADGRFDCPLDGAQDFAADVADCGTECVDSVRGRKIVDGLKTVFVKIAIRLKSTAFQQRVGDANGG</sequence>